<evidence type="ECO:0000313" key="2">
    <source>
        <dbReference type="Proteomes" id="UP000789702"/>
    </source>
</evidence>
<comment type="caution">
    <text evidence="1">The sequence shown here is derived from an EMBL/GenBank/DDBJ whole genome shotgun (WGS) entry which is preliminary data.</text>
</comment>
<gene>
    <name evidence="1" type="ORF">DHETER_LOCUS12757</name>
</gene>
<sequence>MGKNQNLCIYITSIEEIPTCNKEPLKQTIDECLEEFIQDKNFDDQQCAQA</sequence>
<feature type="non-terminal residue" evidence="1">
    <location>
        <position position="50"/>
    </location>
</feature>
<reference evidence="1" key="1">
    <citation type="submission" date="2021-06" db="EMBL/GenBank/DDBJ databases">
        <authorList>
            <person name="Kallberg Y."/>
            <person name="Tangrot J."/>
            <person name="Rosling A."/>
        </authorList>
    </citation>
    <scope>NUCLEOTIDE SEQUENCE</scope>
    <source>
        <strain evidence="1">IL203A</strain>
    </source>
</reference>
<evidence type="ECO:0000313" key="1">
    <source>
        <dbReference type="EMBL" id="CAG8719723.1"/>
    </source>
</evidence>
<proteinExistence type="predicted"/>
<protein>
    <submittedName>
        <fullName evidence="1">14794_t:CDS:1</fullName>
    </submittedName>
</protein>
<feature type="non-terminal residue" evidence="1">
    <location>
        <position position="1"/>
    </location>
</feature>
<dbReference type="EMBL" id="CAJVPU010032451">
    <property type="protein sequence ID" value="CAG8719723.1"/>
    <property type="molecule type" value="Genomic_DNA"/>
</dbReference>
<dbReference type="Proteomes" id="UP000789702">
    <property type="component" value="Unassembled WGS sequence"/>
</dbReference>
<keyword evidence="2" id="KW-1185">Reference proteome</keyword>
<organism evidence="1 2">
    <name type="scientific">Dentiscutata heterogama</name>
    <dbReference type="NCBI Taxonomy" id="1316150"/>
    <lineage>
        <taxon>Eukaryota</taxon>
        <taxon>Fungi</taxon>
        <taxon>Fungi incertae sedis</taxon>
        <taxon>Mucoromycota</taxon>
        <taxon>Glomeromycotina</taxon>
        <taxon>Glomeromycetes</taxon>
        <taxon>Diversisporales</taxon>
        <taxon>Gigasporaceae</taxon>
        <taxon>Dentiscutata</taxon>
    </lineage>
</organism>
<name>A0ACA9PU30_9GLOM</name>
<accession>A0ACA9PU30</accession>